<evidence type="ECO:0000313" key="4">
    <source>
        <dbReference type="EMBL" id="GAA4038837.1"/>
    </source>
</evidence>
<dbReference type="Proteomes" id="UP001424459">
    <property type="component" value="Unassembled WGS sequence"/>
</dbReference>
<dbReference type="EC" id="2.7.13.3" evidence="2"/>
<comment type="catalytic activity">
    <reaction evidence="1">
        <text>ATP + protein L-histidine = ADP + protein N-phospho-L-histidine.</text>
        <dbReference type="EC" id="2.7.13.3"/>
    </reaction>
</comment>
<gene>
    <name evidence="4" type="ORF">GCM10022281_19600</name>
</gene>
<evidence type="ECO:0000256" key="1">
    <source>
        <dbReference type="ARBA" id="ARBA00000085"/>
    </source>
</evidence>
<dbReference type="InterPro" id="IPR003661">
    <property type="entry name" value="HisK_dim/P_dom"/>
</dbReference>
<dbReference type="CDD" id="cd00082">
    <property type="entry name" value="HisKA"/>
    <property type="match status" value="1"/>
</dbReference>
<proteinExistence type="predicted"/>
<sequence length="461" mass="48887">MLDQPAADPRGRAVQWRQLVELVARAGEGASRMRDLALERIAALMEDIPADTLAATARAIAGPAVPTELVALFAARGATASAALVMAAELDAAGWSAVRAVAAPDVLPLLASRQPMEAVAPDAAELQPEPANAIAPALAAAPAPVATPPAPPPAGLFRWECGPTGEIDWVEGAPRAALIGRSLTEPFADRFAARLPFADEPLVLADDGALMGEWRWTGTPAFFADTGRFAGYRGIARREGAEPAALPASPLPEDDDLRELMHELRTPLNAIIGFGEIIEGQYLGPAHRAYRERATEIVRQARRLADAVDNLDLAARLRSGRVSGEARTGIDQLRAVVATLREEAADRNIQLLVQDRSGVGQLALQPLLAERLLRQFAGALLDSTLSSERLGLVIDRLGGQIAIAIDRPRALAGLSERRLLDDRGQTGMRFALRLVQGLAGMIGGRLDIGPERLVLLLPLAG</sequence>
<evidence type="ECO:0000259" key="3">
    <source>
        <dbReference type="SMART" id="SM00388"/>
    </source>
</evidence>
<reference evidence="5" key="1">
    <citation type="journal article" date="2019" name="Int. J. Syst. Evol. Microbiol.">
        <title>The Global Catalogue of Microorganisms (GCM) 10K type strain sequencing project: providing services to taxonomists for standard genome sequencing and annotation.</title>
        <authorList>
            <consortium name="The Broad Institute Genomics Platform"/>
            <consortium name="The Broad Institute Genome Sequencing Center for Infectious Disease"/>
            <person name="Wu L."/>
            <person name="Ma J."/>
        </authorList>
    </citation>
    <scope>NUCLEOTIDE SEQUENCE [LARGE SCALE GENOMIC DNA]</scope>
    <source>
        <strain evidence="5">JCM 17564</strain>
    </source>
</reference>
<evidence type="ECO:0000256" key="2">
    <source>
        <dbReference type="ARBA" id="ARBA00012438"/>
    </source>
</evidence>
<dbReference type="SMART" id="SM00388">
    <property type="entry name" value="HisKA"/>
    <property type="match status" value="1"/>
</dbReference>
<dbReference type="InterPro" id="IPR036097">
    <property type="entry name" value="HisK_dim/P_sf"/>
</dbReference>
<organism evidence="4 5">
    <name type="scientific">Sphingomonas rosea</name>
    <dbReference type="NCBI Taxonomy" id="335605"/>
    <lineage>
        <taxon>Bacteria</taxon>
        <taxon>Pseudomonadati</taxon>
        <taxon>Pseudomonadota</taxon>
        <taxon>Alphaproteobacteria</taxon>
        <taxon>Sphingomonadales</taxon>
        <taxon>Sphingomonadaceae</taxon>
        <taxon>Sphingomonas</taxon>
    </lineage>
</organism>
<dbReference type="Pfam" id="PF00512">
    <property type="entry name" value="HisKA"/>
    <property type="match status" value="1"/>
</dbReference>
<name>A0ABP7UA36_9SPHN</name>
<dbReference type="RefSeq" id="WP_344696897.1">
    <property type="nucleotide sequence ID" value="NZ_BAABBR010000001.1"/>
</dbReference>
<keyword evidence="5" id="KW-1185">Reference proteome</keyword>
<dbReference type="EMBL" id="BAABBR010000001">
    <property type="protein sequence ID" value="GAA4038837.1"/>
    <property type="molecule type" value="Genomic_DNA"/>
</dbReference>
<dbReference type="SUPFAM" id="SSF47384">
    <property type="entry name" value="Homodimeric domain of signal transducing histidine kinase"/>
    <property type="match status" value="1"/>
</dbReference>
<dbReference type="Gene3D" id="1.10.287.130">
    <property type="match status" value="1"/>
</dbReference>
<evidence type="ECO:0000313" key="5">
    <source>
        <dbReference type="Proteomes" id="UP001424459"/>
    </source>
</evidence>
<protein>
    <recommendedName>
        <fullName evidence="2">histidine kinase</fullName>
        <ecNumber evidence="2">2.7.13.3</ecNumber>
    </recommendedName>
</protein>
<comment type="caution">
    <text evidence="4">The sequence shown here is derived from an EMBL/GenBank/DDBJ whole genome shotgun (WGS) entry which is preliminary data.</text>
</comment>
<feature type="domain" description="Signal transduction histidine kinase dimerisation/phosphoacceptor" evidence="3">
    <location>
        <begin position="256"/>
        <end position="320"/>
    </location>
</feature>
<accession>A0ABP7UA36</accession>